<evidence type="ECO:0000313" key="2">
    <source>
        <dbReference type="Proteomes" id="UP000014400"/>
    </source>
</evidence>
<dbReference type="EMBL" id="ATCF01000027">
    <property type="protein sequence ID" value="EPD98142.1"/>
    <property type="molecule type" value="Genomic_DNA"/>
</dbReference>
<protein>
    <submittedName>
        <fullName evidence="1">Uncharacterized protein</fullName>
    </submittedName>
</protein>
<keyword evidence="2" id="KW-1185">Reference proteome</keyword>
<name>S3BVK6_9BURK</name>
<dbReference type="PATRIC" id="fig|1203554.3.peg.1928"/>
<dbReference type="eggNOG" id="ENOG5030YGP">
    <property type="taxonomic scope" value="Bacteria"/>
</dbReference>
<comment type="caution">
    <text evidence="1">The sequence shown here is derived from an EMBL/GenBank/DDBJ whole genome shotgun (WGS) entry which is preliminary data.</text>
</comment>
<evidence type="ECO:0000313" key="1">
    <source>
        <dbReference type="EMBL" id="EPD98142.1"/>
    </source>
</evidence>
<organism evidence="1 2">
    <name type="scientific">Sutterella wadsworthensis HGA0223</name>
    <dbReference type="NCBI Taxonomy" id="1203554"/>
    <lineage>
        <taxon>Bacteria</taxon>
        <taxon>Pseudomonadati</taxon>
        <taxon>Pseudomonadota</taxon>
        <taxon>Betaproteobacteria</taxon>
        <taxon>Burkholderiales</taxon>
        <taxon>Sutterellaceae</taxon>
        <taxon>Sutterella</taxon>
    </lineage>
</organism>
<dbReference type="Proteomes" id="UP000014400">
    <property type="component" value="Unassembled WGS sequence"/>
</dbReference>
<gene>
    <name evidence="1" type="ORF">HMPREF1476_01848</name>
</gene>
<dbReference type="AlphaFoldDB" id="S3BVK6"/>
<dbReference type="HOGENOM" id="CLU_655404_0_0_4"/>
<accession>S3BVK6</accession>
<proteinExistence type="predicted"/>
<reference evidence="1 2" key="1">
    <citation type="submission" date="2013-04" db="EMBL/GenBank/DDBJ databases">
        <title>The Genome Sequence of Sutterella wadsworthensis HGA0223.</title>
        <authorList>
            <consortium name="The Broad Institute Genomics Platform"/>
            <person name="Earl A."/>
            <person name="Ward D."/>
            <person name="Feldgarden M."/>
            <person name="Gevers D."/>
            <person name="Schmidt T.M."/>
            <person name="Dover J."/>
            <person name="Dai D."/>
            <person name="Walker B."/>
            <person name="Young S."/>
            <person name="Zeng Q."/>
            <person name="Gargeya S."/>
            <person name="Fitzgerald M."/>
            <person name="Haas B."/>
            <person name="Abouelleil A."/>
            <person name="Allen A.W."/>
            <person name="Alvarado L."/>
            <person name="Arachchi H.M."/>
            <person name="Berlin A.M."/>
            <person name="Chapman S.B."/>
            <person name="Gainer-Dewar J."/>
            <person name="Goldberg J."/>
            <person name="Griggs A."/>
            <person name="Gujja S."/>
            <person name="Hansen M."/>
            <person name="Howarth C."/>
            <person name="Imamovic A."/>
            <person name="Ireland A."/>
            <person name="Larimer J."/>
            <person name="McCowan C."/>
            <person name="Murphy C."/>
            <person name="Pearson M."/>
            <person name="Poon T.W."/>
            <person name="Priest M."/>
            <person name="Roberts A."/>
            <person name="Saif S."/>
            <person name="Shea T."/>
            <person name="Sisk P."/>
            <person name="Sykes S."/>
            <person name="Wortman J."/>
            <person name="Nusbaum C."/>
            <person name="Birren B."/>
        </authorList>
    </citation>
    <scope>NUCLEOTIDE SEQUENCE [LARGE SCALE GENOMIC DNA]</scope>
    <source>
        <strain evidence="1 2">HGA0223</strain>
    </source>
</reference>
<dbReference type="RefSeq" id="WP_016474982.1">
    <property type="nucleotide sequence ID" value="NZ_KE150480.1"/>
</dbReference>
<sequence>MSNTNPLVAQLIKLLPFLGRNVCYSDRELAMKRFRRMLAEQPNAFLDAYDAAIAEIRKIYPHESADLIDSAALSELEDQAVAETKSDGTTIAVYAAGFFAYGLENQPLASELLEPEDGEKLRELLYREYFDESNAQIRIYEHLIPLNHLIIANPDESQRFLEVMATAKSHFVPTAPSVDYPGVSSNYDEEDDSDIAARFRVILFTVKQKDASKPMQKTPFRFNGFAVPKGENISLSNDMILATPWGAEFSAFISRRCGRGLRYAVTEPYLLNDTVRQLDYVVGLKRVMVAFTRTALDANVNPEDLIVSFGAFTDPVRGYSELRVAFALPSAPDELINGVPIPLPSPMTEQSAEELAKLVRASFEFEGIHFRHPVGEVCPLLVAEPDSMDRLYNSIHNLQRPLIKPDSTPKPGIPSMLLN</sequence>